<organism evidence="2 3">
    <name type="scientific">Variovorax guangxiensis</name>
    <dbReference type="NCBI Taxonomy" id="1775474"/>
    <lineage>
        <taxon>Bacteria</taxon>
        <taxon>Pseudomonadati</taxon>
        <taxon>Pseudomonadota</taxon>
        <taxon>Betaproteobacteria</taxon>
        <taxon>Burkholderiales</taxon>
        <taxon>Comamonadaceae</taxon>
        <taxon>Variovorax</taxon>
    </lineage>
</organism>
<reference evidence="2 3" key="1">
    <citation type="submission" date="2020-08" db="EMBL/GenBank/DDBJ databases">
        <title>Genomic Encyclopedia of Type Strains, Phase IV (KMG-V): Genome sequencing to study the core and pangenomes of soil and plant-associated prokaryotes.</title>
        <authorList>
            <person name="Whitman W."/>
        </authorList>
    </citation>
    <scope>NUCLEOTIDE SEQUENCE [LARGE SCALE GENOMIC DNA]</scope>
    <source>
        <strain evidence="2 3">34/80</strain>
    </source>
</reference>
<dbReference type="AlphaFoldDB" id="A0A840FJ25"/>
<evidence type="ECO:0000313" key="2">
    <source>
        <dbReference type="EMBL" id="MBB4219649.1"/>
    </source>
</evidence>
<proteinExistence type="predicted"/>
<protein>
    <submittedName>
        <fullName evidence="2">Uncharacterized protein</fullName>
    </submittedName>
</protein>
<evidence type="ECO:0000313" key="3">
    <source>
        <dbReference type="Proteomes" id="UP000524450"/>
    </source>
</evidence>
<sequence length="359" mass="38889">MAALLSSYIGNLFSKVFAGDAPPLHAAKGRAGIHPWLQVGEQVNADVLADGKAIARLEHTATLPGLKKRPSVVFDLPENLSRLELRGSHVDAQGKATSFRRRWSVLDMARISHPLYDTARPLVERIRAFAELSGLVEVGNARPPAGTNAEAEAALLEAEARLGTTLPSPLRVLLAEADIRIDNSYFLQPHRLQTAEGLLLGLGGYGDGNGGLGALLPPSVLARYRRSVAAFAEIGDGLGALAWDPQGVVAGEPPNSAGDQGNPGAQPATPNEGVWYWLHQEHIAEPALLLDDDYQPQTAEAALTHVFKRLALSQAASPESEEQLLVDTAHPRNLLQLHFDEPRKPQLRFRSYDYHYSLY</sequence>
<feature type="region of interest" description="Disordered" evidence="1">
    <location>
        <begin position="249"/>
        <end position="271"/>
    </location>
</feature>
<accession>A0A840FJ25</accession>
<name>A0A840FJ25_9BURK</name>
<comment type="caution">
    <text evidence="2">The sequence shown here is derived from an EMBL/GenBank/DDBJ whole genome shotgun (WGS) entry which is preliminary data.</text>
</comment>
<evidence type="ECO:0000256" key="1">
    <source>
        <dbReference type="SAM" id="MobiDB-lite"/>
    </source>
</evidence>
<gene>
    <name evidence="2" type="ORF">GGD71_000396</name>
</gene>
<dbReference type="RefSeq" id="WP_260319180.1">
    <property type="nucleotide sequence ID" value="NZ_JACIFZ010000001.1"/>
</dbReference>
<dbReference type="Proteomes" id="UP000524450">
    <property type="component" value="Unassembled WGS sequence"/>
</dbReference>
<dbReference type="EMBL" id="JACIFZ010000001">
    <property type="protein sequence ID" value="MBB4219649.1"/>
    <property type="molecule type" value="Genomic_DNA"/>
</dbReference>